<gene>
    <name evidence="2" type="ORF">BST99_02560</name>
</gene>
<proteinExistence type="predicted"/>
<organism evidence="2 3">
    <name type="scientific">Aureicoccus marinus</name>
    <dbReference type="NCBI Taxonomy" id="754435"/>
    <lineage>
        <taxon>Bacteria</taxon>
        <taxon>Pseudomonadati</taxon>
        <taxon>Bacteroidota</taxon>
        <taxon>Flavobacteriia</taxon>
        <taxon>Flavobacteriales</taxon>
        <taxon>Flavobacteriaceae</taxon>
        <taxon>Aureicoccus</taxon>
    </lineage>
</organism>
<dbReference type="Proteomes" id="UP000239366">
    <property type="component" value="Unassembled WGS sequence"/>
</dbReference>
<dbReference type="PANTHER" id="PTHR46361">
    <property type="entry name" value="ELECTRON CARRIER/ PROTEIN DISULFIDE OXIDOREDUCTASE"/>
    <property type="match status" value="1"/>
</dbReference>
<keyword evidence="3" id="KW-1185">Reference proteome</keyword>
<reference evidence="3" key="1">
    <citation type="submission" date="2016-11" db="EMBL/GenBank/DDBJ databases">
        <title>Trade-off between light-utilization and light-protection in marine flavobacteria.</title>
        <authorList>
            <person name="Kumagai Y."/>
            <person name="Yoshizawa S."/>
            <person name="Kogure K."/>
        </authorList>
    </citation>
    <scope>NUCLEOTIDE SEQUENCE [LARGE SCALE GENOMIC DNA]</scope>
    <source>
        <strain evidence="3">SG-18</strain>
    </source>
</reference>
<dbReference type="Pfam" id="PF04784">
    <property type="entry name" value="DUF547"/>
    <property type="match status" value="1"/>
</dbReference>
<dbReference type="PANTHER" id="PTHR46361:SF3">
    <property type="entry name" value="ELECTRON CARRIER_ PROTEIN DISULFIDE OXIDOREDUCTASE"/>
    <property type="match status" value="1"/>
</dbReference>
<evidence type="ECO:0000259" key="1">
    <source>
        <dbReference type="Pfam" id="PF04784"/>
    </source>
</evidence>
<sequence>MPDDTSLLNTAKVNPNTLSKELLLAVLRNENSQDLQRSLEELDAESLHLHLDTDKKKMAFWINLYNANIITALRAHPEYYEPAVRSDFFKKRLISVAGLQLSFAEVEHGLIRKSQWEYGLGYFRTWFPENFERQNRVNQVDYRAHFALNCGAKDCPPVAVYTPETLETQLQEQTRAYLTKTTIFDKASNTAKVTSLFSWFRGDFGGKNGIRKILKEQKLIPQKSRVKLSYRNYDWTLDLNNYILPN</sequence>
<protein>
    <recommendedName>
        <fullName evidence="1">DUF547 domain-containing protein</fullName>
    </recommendedName>
</protein>
<accession>A0A2S7TB59</accession>
<name>A0A2S7TB59_9FLAO</name>
<dbReference type="InterPro" id="IPR006869">
    <property type="entry name" value="DUF547"/>
</dbReference>
<dbReference type="EMBL" id="MQVX01000001">
    <property type="protein sequence ID" value="PQJ16748.1"/>
    <property type="molecule type" value="Genomic_DNA"/>
</dbReference>
<comment type="caution">
    <text evidence="2">The sequence shown here is derived from an EMBL/GenBank/DDBJ whole genome shotgun (WGS) entry which is preliminary data.</text>
</comment>
<evidence type="ECO:0000313" key="2">
    <source>
        <dbReference type="EMBL" id="PQJ16748.1"/>
    </source>
</evidence>
<evidence type="ECO:0000313" key="3">
    <source>
        <dbReference type="Proteomes" id="UP000239366"/>
    </source>
</evidence>
<feature type="domain" description="DUF547" evidence="1">
    <location>
        <begin position="54"/>
        <end position="178"/>
    </location>
</feature>
<dbReference type="AlphaFoldDB" id="A0A2S7TB59"/>